<dbReference type="InterPro" id="IPR012338">
    <property type="entry name" value="Beta-lactam/transpept-like"/>
</dbReference>
<organism evidence="1 2">
    <name type="scientific">Corynebacterium marinum</name>
    <dbReference type="NCBI Taxonomy" id="349751"/>
    <lineage>
        <taxon>Bacteria</taxon>
        <taxon>Bacillati</taxon>
        <taxon>Actinomycetota</taxon>
        <taxon>Actinomycetes</taxon>
        <taxon>Mycobacteriales</taxon>
        <taxon>Corynebacteriaceae</taxon>
        <taxon>Corynebacterium</taxon>
    </lineage>
</organism>
<name>A0A847HF11_9CORY</name>
<dbReference type="EMBL" id="JAAYYP010000398">
    <property type="protein sequence ID" value="NLF91845.1"/>
    <property type="molecule type" value="Genomic_DNA"/>
</dbReference>
<evidence type="ECO:0000313" key="1">
    <source>
        <dbReference type="EMBL" id="NLF91845.1"/>
    </source>
</evidence>
<proteinExistence type="predicted"/>
<accession>A0A847HF11</accession>
<dbReference type="Proteomes" id="UP000523614">
    <property type="component" value="Unassembled WGS sequence"/>
</dbReference>
<protein>
    <submittedName>
        <fullName evidence="1">Uncharacterized protein</fullName>
    </submittedName>
</protein>
<gene>
    <name evidence="1" type="ORF">GX570_10955</name>
</gene>
<dbReference type="PROSITE" id="PS51257">
    <property type="entry name" value="PROKAR_LIPOPROTEIN"/>
    <property type="match status" value="1"/>
</dbReference>
<evidence type="ECO:0000313" key="2">
    <source>
        <dbReference type="Proteomes" id="UP000523614"/>
    </source>
</evidence>
<dbReference type="SUPFAM" id="SSF56601">
    <property type="entry name" value="beta-lactamase/transpeptidase-like"/>
    <property type="match status" value="1"/>
</dbReference>
<dbReference type="AlphaFoldDB" id="A0A847HF11"/>
<sequence length="269" mass="28336">MKWWSPAPALVMAGLLAGCVSDVERQPDVDGRGDVVAAEEESTYLGPEGLRGELRSLIRDVNAEHGGRSGVAVATADGVAHSGLSGNSWAWSTIKVPVAVVADERGVATEELIEASISFSNNDAAYALSTLLEGDYGALPHVPEIIEPPGETKWRLEDQALFATQLPCVDETGATYEAMGDIVEWQQRGLAEIPEAHFKGGWGYDTDTIYTLRQFGTAEVDGGVVGLALITHPDDGSHDTAEAILDDLGGGLKKLLDARSIGPAVTCPA</sequence>
<reference evidence="1 2" key="1">
    <citation type="journal article" date="2020" name="Biotechnol. Biofuels">
        <title>New insights from the biogas microbiome by comprehensive genome-resolved metagenomics of nearly 1600 species originating from multiple anaerobic digesters.</title>
        <authorList>
            <person name="Campanaro S."/>
            <person name="Treu L."/>
            <person name="Rodriguez-R L.M."/>
            <person name="Kovalovszki A."/>
            <person name="Ziels R.M."/>
            <person name="Maus I."/>
            <person name="Zhu X."/>
            <person name="Kougias P.G."/>
            <person name="Basile A."/>
            <person name="Luo G."/>
            <person name="Schluter A."/>
            <person name="Konstantinidis K.T."/>
            <person name="Angelidaki I."/>
        </authorList>
    </citation>
    <scope>NUCLEOTIDE SEQUENCE [LARGE SCALE GENOMIC DNA]</scope>
    <source>
        <strain evidence="1">AS06rmzACSIP_235</strain>
    </source>
</reference>
<comment type="caution">
    <text evidence="1">The sequence shown here is derived from an EMBL/GenBank/DDBJ whole genome shotgun (WGS) entry which is preliminary data.</text>
</comment>